<keyword evidence="2" id="KW-1185">Reference proteome</keyword>
<dbReference type="InParanoid" id="D3BDX3"/>
<protein>
    <submittedName>
        <fullName evidence="1">Uncharacterized protein</fullName>
    </submittedName>
</protein>
<gene>
    <name evidence="1" type="ORF">PPL_06926</name>
</gene>
<comment type="caution">
    <text evidence="1">The sequence shown here is derived from an EMBL/GenBank/DDBJ whole genome shotgun (WGS) entry which is preliminary data.</text>
</comment>
<dbReference type="EMBL" id="ADBJ01000031">
    <property type="protein sequence ID" value="EFA80104.1"/>
    <property type="molecule type" value="Genomic_DNA"/>
</dbReference>
<dbReference type="AlphaFoldDB" id="D3BDX3"/>
<evidence type="ECO:0000313" key="1">
    <source>
        <dbReference type="EMBL" id="EFA80104.1"/>
    </source>
</evidence>
<dbReference type="GeneID" id="31362407"/>
<proteinExistence type="predicted"/>
<evidence type="ECO:0000313" key="2">
    <source>
        <dbReference type="Proteomes" id="UP000001396"/>
    </source>
</evidence>
<accession>D3BDX3</accession>
<reference evidence="1 2" key="1">
    <citation type="journal article" date="2011" name="Genome Res.">
        <title>Phylogeny-wide analysis of social amoeba genomes highlights ancient origins for complex intercellular communication.</title>
        <authorList>
            <person name="Heidel A.J."/>
            <person name="Lawal H.M."/>
            <person name="Felder M."/>
            <person name="Schilde C."/>
            <person name="Helps N.R."/>
            <person name="Tunggal B."/>
            <person name="Rivero F."/>
            <person name="John U."/>
            <person name="Schleicher M."/>
            <person name="Eichinger L."/>
            <person name="Platzer M."/>
            <person name="Noegel A.A."/>
            <person name="Schaap P."/>
            <person name="Gloeckner G."/>
        </authorList>
    </citation>
    <scope>NUCLEOTIDE SEQUENCE [LARGE SCALE GENOMIC DNA]</scope>
    <source>
        <strain evidence="2">ATCC 26659 / Pp 5 / PN500</strain>
    </source>
</reference>
<dbReference type="RefSeq" id="XP_020432224.1">
    <property type="nucleotide sequence ID" value="XM_020577776.1"/>
</dbReference>
<dbReference type="Proteomes" id="UP000001396">
    <property type="component" value="Unassembled WGS sequence"/>
</dbReference>
<organism evidence="1 2">
    <name type="scientific">Heterostelium pallidum (strain ATCC 26659 / Pp 5 / PN500)</name>
    <name type="common">Cellular slime mold</name>
    <name type="synonym">Polysphondylium pallidum</name>
    <dbReference type="NCBI Taxonomy" id="670386"/>
    <lineage>
        <taxon>Eukaryota</taxon>
        <taxon>Amoebozoa</taxon>
        <taxon>Evosea</taxon>
        <taxon>Eumycetozoa</taxon>
        <taxon>Dictyostelia</taxon>
        <taxon>Acytosteliales</taxon>
        <taxon>Acytosteliaceae</taxon>
        <taxon>Heterostelium</taxon>
    </lineage>
</organism>
<name>D3BDX3_HETP5</name>
<sequence>MSDVLFLVNRKWRMKQSLELMASVLLRCLSMGDLLNPSGVRGSNDTSIGLLMPHSKDSNSSGNLDSFICSTEWISLIFDGILILNGRSIQSVVAGLKQPKDNNNSVLKRTVSPNKKLFNDYFVVDEIYKLATRINGPLPMPEETLVVNPIHGVVDLTQVDPIDVDFTLVDIVELDPMQIDPVLAVDLTQVDPIDAYPTLVELDPIHAYPTLVDLVELDPMPLNQEGVREDHFYAIRPLFETIRLDLSTNLAAYYCASNELAHGQGAKYKTPHTAFNPYTITSLERTQLLHYFNHHYYGTQMIPKDFNDGFFIFRHHYNHTTTNIPILPRLGGNIEECFHSIDNNEILDDLKNGLPTQWEQNNKIDLKRQSQNGLLEYGFFDSNEEAEEWRYHICIINYLKINIYKNHILLTTEMKTLYQ</sequence>